<accession>A0ABX6QNB1</accession>
<comment type="similarity">
    <text evidence="1 2">Belongs to the RNase T2 family.</text>
</comment>
<dbReference type="PANTHER" id="PTHR11240:SF22">
    <property type="entry name" value="RIBONUCLEASE T2"/>
    <property type="match status" value="1"/>
</dbReference>
<feature type="region of interest" description="Disordered" evidence="3">
    <location>
        <begin position="27"/>
        <end position="57"/>
    </location>
</feature>
<dbReference type="SUPFAM" id="SSF55895">
    <property type="entry name" value="Ribonuclease Rh-like"/>
    <property type="match status" value="1"/>
</dbReference>
<evidence type="ECO:0000256" key="1">
    <source>
        <dbReference type="ARBA" id="ARBA00007469"/>
    </source>
</evidence>
<feature type="compositionally biased region" description="Low complexity" evidence="3">
    <location>
        <begin position="37"/>
        <end position="47"/>
    </location>
</feature>
<dbReference type="EMBL" id="CP058350">
    <property type="protein sequence ID" value="QLF70023.1"/>
    <property type="molecule type" value="Genomic_DNA"/>
</dbReference>
<sequence length="249" mass="27450">MRGHIGFIALGVLFVGAAVYGFMPGSSGDTTNRAEPSASTSVASNSESTREGLSEKPAPQADFDFYVLALSWSPTFCQDAGAGRNRYQCGRDKQFGWVVHGLWPQYEQGYPESCDTSQPRQVPEGVGRRVMDIMPGMGLIGHQWRKHGTCSGLAMRDYFDLVREARQTVRIPPDFDDVNRQTRTSPEAIEAAFIKNNPGLTRSGVAVTCDRERLDEVRICLTTDLGFRACPEVDGRSCRRSQITIPPVP</sequence>
<dbReference type="Proteomes" id="UP000308530">
    <property type="component" value="Chromosome"/>
</dbReference>
<dbReference type="InterPro" id="IPR018188">
    <property type="entry name" value="RNase_T2_His_AS_1"/>
</dbReference>
<keyword evidence="5" id="KW-1185">Reference proteome</keyword>
<dbReference type="InterPro" id="IPR036430">
    <property type="entry name" value="RNase_T2-like_sf"/>
</dbReference>
<name>A0ABX6QNB1_9HYPH</name>
<evidence type="ECO:0000313" key="4">
    <source>
        <dbReference type="EMBL" id="QLF70023.1"/>
    </source>
</evidence>
<evidence type="ECO:0000256" key="3">
    <source>
        <dbReference type="SAM" id="MobiDB-lite"/>
    </source>
</evidence>
<gene>
    <name evidence="4" type="ORF">FE840_011005</name>
</gene>
<dbReference type="RefSeq" id="WP_138289047.1">
    <property type="nucleotide sequence ID" value="NZ_CP058350.1"/>
</dbReference>
<dbReference type="InterPro" id="IPR039378">
    <property type="entry name" value="RNase_T2_prok"/>
</dbReference>
<proteinExistence type="inferred from homology"/>
<dbReference type="Gene3D" id="3.90.730.10">
    <property type="entry name" value="Ribonuclease T2-like"/>
    <property type="match status" value="1"/>
</dbReference>
<dbReference type="CDD" id="cd01062">
    <property type="entry name" value="RNase_T2_prok"/>
    <property type="match status" value="1"/>
</dbReference>
<dbReference type="PANTHER" id="PTHR11240">
    <property type="entry name" value="RIBONUCLEASE T2"/>
    <property type="match status" value="1"/>
</dbReference>
<protein>
    <submittedName>
        <fullName evidence="4">Ribonuclease T(2)</fullName>
    </submittedName>
</protein>
<reference evidence="4 5" key="1">
    <citation type="submission" date="2020-06" db="EMBL/GenBank/DDBJ databases">
        <title>Genome sequence of Rhizobium sp strain ADMK78.</title>
        <authorList>
            <person name="Rahi P."/>
        </authorList>
    </citation>
    <scope>NUCLEOTIDE SEQUENCE [LARGE SCALE GENOMIC DNA]</scope>
    <source>
        <strain evidence="4 5">ADMK78</strain>
    </source>
</reference>
<evidence type="ECO:0000313" key="5">
    <source>
        <dbReference type="Proteomes" id="UP000308530"/>
    </source>
</evidence>
<dbReference type="PROSITE" id="PS00530">
    <property type="entry name" value="RNASE_T2_1"/>
    <property type="match status" value="1"/>
</dbReference>
<dbReference type="Pfam" id="PF00445">
    <property type="entry name" value="Ribonuclease_T2"/>
    <property type="match status" value="1"/>
</dbReference>
<organism evidence="4 5">
    <name type="scientific">Peteryoungia desertarenae</name>
    <dbReference type="NCBI Taxonomy" id="1813451"/>
    <lineage>
        <taxon>Bacteria</taxon>
        <taxon>Pseudomonadati</taxon>
        <taxon>Pseudomonadota</taxon>
        <taxon>Alphaproteobacteria</taxon>
        <taxon>Hyphomicrobiales</taxon>
        <taxon>Rhizobiaceae</taxon>
        <taxon>Peteryoungia</taxon>
    </lineage>
</organism>
<dbReference type="InterPro" id="IPR001568">
    <property type="entry name" value="RNase_T2-like"/>
</dbReference>
<evidence type="ECO:0000256" key="2">
    <source>
        <dbReference type="RuleBase" id="RU004328"/>
    </source>
</evidence>